<sequence length="116" mass="12763">MIGSIDEVVIDCAEPAMLAAFWARVLGGEPVERDDAWWYILPPGWTQLSFQRVPEPKTVKNRLHLDVRVDDIDDATAQAEALGARRVGAVHRGDAGSFQVLHDPEGNEWCVVTPGS</sequence>
<dbReference type="InterPro" id="IPR029068">
    <property type="entry name" value="Glyas_Bleomycin-R_OHBP_Dase"/>
</dbReference>
<dbReference type="OrthoDB" id="5524593at2"/>
<dbReference type="RefSeq" id="WP_146902866.1">
    <property type="nucleotide sequence ID" value="NZ_BAAARM010000003.1"/>
</dbReference>
<gene>
    <name evidence="2" type="ORF">CAE01nite_17150</name>
</gene>
<evidence type="ECO:0000313" key="2">
    <source>
        <dbReference type="EMBL" id="GEO33990.1"/>
    </source>
</evidence>
<evidence type="ECO:0000259" key="1">
    <source>
        <dbReference type="PROSITE" id="PS51819"/>
    </source>
</evidence>
<dbReference type="PANTHER" id="PTHR35908:SF1">
    <property type="entry name" value="CONSERVED PROTEIN"/>
    <property type="match status" value="1"/>
</dbReference>
<accession>A0A512DCP7</accession>
<proteinExistence type="predicted"/>
<evidence type="ECO:0000313" key="3">
    <source>
        <dbReference type="Proteomes" id="UP000321181"/>
    </source>
</evidence>
<dbReference type="Pfam" id="PF18029">
    <property type="entry name" value="Glyoxalase_6"/>
    <property type="match status" value="1"/>
</dbReference>
<dbReference type="AlphaFoldDB" id="A0A512DCP7"/>
<dbReference type="InterPro" id="IPR037523">
    <property type="entry name" value="VOC_core"/>
</dbReference>
<organism evidence="2 3">
    <name type="scientific">Cellulomonas aerilata</name>
    <dbReference type="NCBI Taxonomy" id="515326"/>
    <lineage>
        <taxon>Bacteria</taxon>
        <taxon>Bacillati</taxon>
        <taxon>Actinomycetota</taxon>
        <taxon>Actinomycetes</taxon>
        <taxon>Micrococcales</taxon>
        <taxon>Cellulomonadaceae</taxon>
        <taxon>Cellulomonas</taxon>
    </lineage>
</organism>
<dbReference type="CDD" id="cd06587">
    <property type="entry name" value="VOC"/>
    <property type="match status" value="1"/>
</dbReference>
<protein>
    <submittedName>
        <fullName evidence="2">Glyoxalase</fullName>
    </submittedName>
</protein>
<dbReference type="Gene3D" id="3.10.180.10">
    <property type="entry name" value="2,3-Dihydroxybiphenyl 1,2-Dioxygenase, domain 1"/>
    <property type="match status" value="1"/>
</dbReference>
<keyword evidence="3" id="KW-1185">Reference proteome</keyword>
<dbReference type="Proteomes" id="UP000321181">
    <property type="component" value="Unassembled WGS sequence"/>
</dbReference>
<dbReference type="InterPro" id="IPR041581">
    <property type="entry name" value="Glyoxalase_6"/>
</dbReference>
<comment type="caution">
    <text evidence="2">The sequence shown here is derived from an EMBL/GenBank/DDBJ whole genome shotgun (WGS) entry which is preliminary data.</text>
</comment>
<dbReference type="SUPFAM" id="SSF54593">
    <property type="entry name" value="Glyoxalase/Bleomycin resistance protein/Dihydroxybiphenyl dioxygenase"/>
    <property type="match status" value="1"/>
</dbReference>
<name>A0A512DCP7_9CELL</name>
<reference evidence="2 3" key="1">
    <citation type="submission" date="2019-07" db="EMBL/GenBank/DDBJ databases">
        <title>Whole genome shotgun sequence of Cellulomonas aerilata NBRC 106308.</title>
        <authorList>
            <person name="Hosoyama A."/>
            <person name="Uohara A."/>
            <person name="Ohji S."/>
            <person name="Ichikawa N."/>
        </authorList>
    </citation>
    <scope>NUCLEOTIDE SEQUENCE [LARGE SCALE GENOMIC DNA]</scope>
    <source>
        <strain evidence="2 3">NBRC 106308</strain>
    </source>
</reference>
<dbReference type="PANTHER" id="PTHR35908">
    <property type="entry name" value="HYPOTHETICAL FUSION PROTEIN"/>
    <property type="match status" value="1"/>
</dbReference>
<dbReference type="EMBL" id="BJYY01000013">
    <property type="protein sequence ID" value="GEO33990.1"/>
    <property type="molecule type" value="Genomic_DNA"/>
</dbReference>
<feature type="domain" description="VOC" evidence="1">
    <location>
        <begin position="4"/>
        <end position="114"/>
    </location>
</feature>
<dbReference type="PROSITE" id="PS51819">
    <property type="entry name" value="VOC"/>
    <property type="match status" value="1"/>
</dbReference>